<gene>
    <name evidence="1" type="ORF">BKA67DRAFT_98174</name>
</gene>
<dbReference type="Proteomes" id="UP000758603">
    <property type="component" value="Unassembled WGS sequence"/>
</dbReference>
<keyword evidence="2" id="KW-1185">Reference proteome</keyword>
<dbReference type="EMBL" id="JAGPXC010000010">
    <property type="protein sequence ID" value="KAH6646286.1"/>
    <property type="molecule type" value="Genomic_DNA"/>
</dbReference>
<dbReference type="GeneID" id="70138480"/>
<sequence length="142" mass="16097">MPTKIYLSWTCPPQLVWLALLSDSDSLNELVSDCSDLSDDLLDVSKAFQAKTPSRREASKVVLKHFCEADEIEHMLTWLSEQSALLDRRAQHVYLSDIRQKLDVQCRVSLDIEISTQLKQLFTLSNDIITTHERGLYASASG</sequence>
<protein>
    <submittedName>
        <fullName evidence="1">Uncharacterized protein</fullName>
    </submittedName>
</protein>
<dbReference type="AlphaFoldDB" id="A0A9P8RN99"/>
<dbReference type="RefSeq" id="XP_045952800.1">
    <property type="nucleotide sequence ID" value="XM_046109589.1"/>
</dbReference>
<name>A0A9P8RN99_9PEZI</name>
<proteinExistence type="predicted"/>
<reference evidence="1" key="1">
    <citation type="journal article" date="2021" name="Nat. Commun.">
        <title>Genetic determinants of endophytism in the Arabidopsis root mycobiome.</title>
        <authorList>
            <person name="Mesny F."/>
            <person name="Miyauchi S."/>
            <person name="Thiergart T."/>
            <person name="Pickel B."/>
            <person name="Atanasova L."/>
            <person name="Karlsson M."/>
            <person name="Huettel B."/>
            <person name="Barry K.W."/>
            <person name="Haridas S."/>
            <person name="Chen C."/>
            <person name="Bauer D."/>
            <person name="Andreopoulos W."/>
            <person name="Pangilinan J."/>
            <person name="LaButti K."/>
            <person name="Riley R."/>
            <person name="Lipzen A."/>
            <person name="Clum A."/>
            <person name="Drula E."/>
            <person name="Henrissat B."/>
            <person name="Kohler A."/>
            <person name="Grigoriev I.V."/>
            <person name="Martin F.M."/>
            <person name="Hacquard S."/>
        </authorList>
    </citation>
    <scope>NUCLEOTIDE SEQUENCE</scope>
    <source>
        <strain evidence="1">MPI-SDFR-AT-0073</strain>
    </source>
</reference>
<evidence type="ECO:0000313" key="1">
    <source>
        <dbReference type="EMBL" id="KAH6646286.1"/>
    </source>
</evidence>
<evidence type="ECO:0000313" key="2">
    <source>
        <dbReference type="Proteomes" id="UP000758603"/>
    </source>
</evidence>
<accession>A0A9P8RN99</accession>
<organism evidence="1 2">
    <name type="scientific">Truncatella angustata</name>
    <dbReference type="NCBI Taxonomy" id="152316"/>
    <lineage>
        <taxon>Eukaryota</taxon>
        <taxon>Fungi</taxon>
        <taxon>Dikarya</taxon>
        <taxon>Ascomycota</taxon>
        <taxon>Pezizomycotina</taxon>
        <taxon>Sordariomycetes</taxon>
        <taxon>Xylariomycetidae</taxon>
        <taxon>Amphisphaeriales</taxon>
        <taxon>Sporocadaceae</taxon>
        <taxon>Truncatella</taxon>
    </lineage>
</organism>
<comment type="caution">
    <text evidence="1">The sequence shown here is derived from an EMBL/GenBank/DDBJ whole genome shotgun (WGS) entry which is preliminary data.</text>
</comment>